<evidence type="ECO:0000313" key="2">
    <source>
        <dbReference type="Proteomes" id="UP001344906"/>
    </source>
</evidence>
<proteinExistence type="predicted"/>
<reference evidence="1 2" key="1">
    <citation type="submission" date="2023-02" db="EMBL/GenBank/DDBJ databases">
        <title>Dictyobacter halimunensis sp. nov., a new member of the class Ktedonobacteria from forest soil in a geothermal area.</title>
        <authorList>
            <person name="Rachmania M.K."/>
            <person name="Ningsih F."/>
            <person name="Sakai Y."/>
            <person name="Yabe S."/>
            <person name="Yokota A."/>
            <person name="Sjamsuridzal W."/>
        </authorList>
    </citation>
    <scope>NUCLEOTIDE SEQUENCE [LARGE SCALE GENOMIC DNA]</scope>
    <source>
        <strain evidence="1 2">S3.2.2.5</strain>
    </source>
</reference>
<accession>A0ABQ6FV14</accession>
<dbReference type="EMBL" id="BSRI01000002">
    <property type="protein sequence ID" value="GLV58114.1"/>
    <property type="molecule type" value="Genomic_DNA"/>
</dbReference>
<evidence type="ECO:0000313" key="1">
    <source>
        <dbReference type="EMBL" id="GLV58114.1"/>
    </source>
</evidence>
<dbReference type="Proteomes" id="UP001344906">
    <property type="component" value="Unassembled WGS sequence"/>
</dbReference>
<name>A0ABQ6FV14_9CHLR</name>
<comment type="caution">
    <text evidence="1">The sequence shown here is derived from an EMBL/GenBank/DDBJ whole genome shotgun (WGS) entry which is preliminary data.</text>
</comment>
<sequence length="83" mass="9624">MFHVKHCGKNIVNVSSNEKPETLYQRETHMWDRPSTVDRAASDSDCGPRARPTWYPVRNVRFWVRLRNVAGGNDVGERVRQGK</sequence>
<organism evidence="1 2">
    <name type="scientific">Dictyobacter halimunensis</name>
    <dbReference type="NCBI Taxonomy" id="3026934"/>
    <lineage>
        <taxon>Bacteria</taxon>
        <taxon>Bacillati</taxon>
        <taxon>Chloroflexota</taxon>
        <taxon>Ktedonobacteria</taxon>
        <taxon>Ktedonobacterales</taxon>
        <taxon>Dictyobacteraceae</taxon>
        <taxon>Dictyobacter</taxon>
    </lineage>
</organism>
<protein>
    <submittedName>
        <fullName evidence="1">Uncharacterized protein</fullName>
    </submittedName>
</protein>
<keyword evidence="2" id="KW-1185">Reference proteome</keyword>
<gene>
    <name evidence="1" type="ORF">KDH_49480</name>
</gene>